<dbReference type="GO" id="GO:0043657">
    <property type="term" value="C:host cell"/>
    <property type="evidence" value="ECO:0007669"/>
    <property type="project" value="UniProtKB-SubCell"/>
</dbReference>
<keyword evidence="3" id="KW-0964">Secreted</keyword>
<dbReference type="PANTHER" id="PTHR33129:SF1">
    <property type="entry name" value="ATP-BINDING PROTEIN"/>
    <property type="match status" value="1"/>
</dbReference>
<comment type="subcellular location">
    <subcellularLocation>
        <location evidence="1">Host cell</location>
    </subcellularLocation>
    <subcellularLocation>
        <location evidence="2">Secreted</location>
    </subcellularLocation>
</comment>
<evidence type="ECO:0000256" key="1">
    <source>
        <dbReference type="ARBA" id="ARBA00004340"/>
    </source>
</evidence>
<dbReference type="Proteomes" id="UP000565441">
    <property type="component" value="Unassembled WGS sequence"/>
</dbReference>
<name>A0A8H5M2M1_9AGAR</name>
<feature type="domain" description="Crinkler effector protein N-terminal" evidence="5">
    <location>
        <begin position="5"/>
        <end position="106"/>
    </location>
</feature>
<dbReference type="AlphaFoldDB" id="A0A8H5M2M1"/>
<evidence type="ECO:0000256" key="3">
    <source>
        <dbReference type="ARBA" id="ARBA00022525"/>
    </source>
</evidence>
<organism evidence="6 7">
    <name type="scientific">Tricholomella constricta</name>
    <dbReference type="NCBI Taxonomy" id="117010"/>
    <lineage>
        <taxon>Eukaryota</taxon>
        <taxon>Fungi</taxon>
        <taxon>Dikarya</taxon>
        <taxon>Basidiomycota</taxon>
        <taxon>Agaricomycotina</taxon>
        <taxon>Agaricomycetes</taxon>
        <taxon>Agaricomycetidae</taxon>
        <taxon>Agaricales</taxon>
        <taxon>Tricholomatineae</taxon>
        <taxon>Lyophyllaceae</taxon>
        <taxon>Tricholomella</taxon>
    </lineage>
</organism>
<feature type="region of interest" description="Disordered" evidence="4">
    <location>
        <begin position="198"/>
        <end position="220"/>
    </location>
</feature>
<protein>
    <recommendedName>
        <fullName evidence="5">Crinkler effector protein N-terminal domain-containing protein</fullName>
    </recommendedName>
</protein>
<evidence type="ECO:0000256" key="2">
    <source>
        <dbReference type="ARBA" id="ARBA00004613"/>
    </source>
</evidence>
<evidence type="ECO:0000313" key="7">
    <source>
        <dbReference type="Proteomes" id="UP000565441"/>
    </source>
</evidence>
<sequence length="729" mass="82231">MSSQLTLLCLVHKDHPRRIFQIKITPTETVNDLRKAIKAKAQSTFQHVDAHALLLFKASIPVDALTQEQLNDLELDSLEILLSPTDELSEVFLEPPAPRTLHIIVKPDAVASDQRPLKRARLDAPPAWLVELHEKLWGKKELEEQIIRTVHLDVTDYLVLKSQLDGLNPTRGSNEYSREDVLRVKMDFLRSKPNLTSSAFQQQTGQRNPIPTTSSGSPHILAEDADVEDPVDFPEITVDDDEQQVLWTIFPEQIRYMDLSALNLKKTWGRGLPLAMFIRSEWETMLDYISQRRRGIEGSVLLTGQPGIGKTCFLYYVLATRLLHAQPTIFQGEDANVFVITDKVRVGGTIVGDDVVALVDADGEKCIPGPYILSNENHRILLTSSPRKREDRKWIKQECPDAAQVVMAPCSVEETLLIVLFILKYDVPLKRIYNTIAILGSAPRPAYHAALSNRTFNDLKVDTRSAIREIDDVAKSILTVHGNGRFPHEVFEIYPCPGSNSFFSCLVRPVSQWAFDELVQALEGRDTYAARNFYIQMQARSGAEFCGRLWERQVHKHFRSLERSTEFQAVGLDNRNNTKQIILSAATAYSDFGPMQDFQDGLTSSVRDGRQCCLKPMATTFAIFDAVLYDPGAGDLLGLQMTESPNHPLNIAGLETIQKALAPRIQSLNHLRPTVDKKLIIVFVVPKPMGASFLKQGFKKMGKAVKTMVWEKKTEQYVLELDPDEVWRV</sequence>
<dbReference type="InterPro" id="IPR045379">
    <property type="entry name" value="Crinkler_N"/>
</dbReference>
<dbReference type="Pfam" id="PF20147">
    <property type="entry name" value="Crinkler"/>
    <property type="match status" value="1"/>
</dbReference>
<dbReference type="OrthoDB" id="3008242at2759"/>
<dbReference type="GO" id="GO:0005576">
    <property type="term" value="C:extracellular region"/>
    <property type="evidence" value="ECO:0007669"/>
    <property type="project" value="UniProtKB-SubCell"/>
</dbReference>
<proteinExistence type="predicted"/>
<accession>A0A8H5M2M1</accession>
<dbReference type="InterPro" id="IPR052980">
    <property type="entry name" value="Crinkler_effector"/>
</dbReference>
<evidence type="ECO:0000256" key="4">
    <source>
        <dbReference type="SAM" id="MobiDB-lite"/>
    </source>
</evidence>
<evidence type="ECO:0000313" key="6">
    <source>
        <dbReference type="EMBL" id="KAF5379025.1"/>
    </source>
</evidence>
<feature type="compositionally biased region" description="Polar residues" evidence="4">
    <location>
        <begin position="198"/>
        <end position="217"/>
    </location>
</feature>
<gene>
    <name evidence="6" type="ORF">D9615_006070</name>
</gene>
<dbReference type="EMBL" id="JAACJP010000017">
    <property type="protein sequence ID" value="KAF5379025.1"/>
    <property type="molecule type" value="Genomic_DNA"/>
</dbReference>
<dbReference type="PANTHER" id="PTHR33129">
    <property type="entry name" value="PROTEIN KINASE DOMAIN-CONTAINING PROTEIN-RELATED"/>
    <property type="match status" value="1"/>
</dbReference>
<comment type="caution">
    <text evidence="6">The sequence shown here is derived from an EMBL/GenBank/DDBJ whole genome shotgun (WGS) entry which is preliminary data.</text>
</comment>
<reference evidence="6 7" key="1">
    <citation type="journal article" date="2020" name="ISME J.">
        <title>Uncovering the hidden diversity of litter-decomposition mechanisms in mushroom-forming fungi.</title>
        <authorList>
            <person name="Floudas D."/>
            <person name="Bentzer J."/>
            <person name="Ahren D."/>
            <person name="Johansson T."/>
            <person name="Persson P."/>
            <person name="Tunlid A."/>
        </authorList>
    </citation>
    <scope>NUCLEOTIDE SEQUENCE [LARGE SCALE GENOMIC DNA]</scope>
    <source>
        <strain evidence="6 7">CBS 661.87</strain>
    </source>
</reference>
<evidence type="ECO:0000259" key="5">
    <source>
        <dbReference type="Pfam" id="PF20147"/>
    </source>
</evidence>
<keyword evidence="7" id="KW-1185">Reference proteome</keyword>